<protein>
    <submittedName>
        <fullName evidence="1">Uncharacterized protein</fullName>
    </submittedName>
</protein>
<dbReference type="Proteomes" id="UP001057402">
    <property type="component" value="Chromosome 4"/>
</dbReference>
<evidence type="ECO:0000313" key="1">
    <source>
        <dbReference type="EMBL" id="KAI4376621.1"/>
    </source>
</evidence>
<evidence type="ECO:0000313" key="2">
    <source>
        <dbReference type="Proteomes" id="UP001057402"/>
    </source>
</evidence>
<name>A0ACB9RBW5_9MYRT</name>
<dbReference type="EMBL" id="CM042883">
    <property type="protein sequence ID" value="KAI4376621.1"/>
    <property type="molecule type" value="Genomic_DNA"/>
</dbReference>
<accession>A0ACB9RBW5</accession>
<gene>
    <name evidence="1" type="ORF">MLD38_014362</name>
</gene>
<comment type="caution">
    <text evidence="1">The sequence shown here is derived from an EMBL/GenBank/DDBJ whole genome shotgun (WGS) entry which is preliminary data.</text>
</comment>
<organism evidence="1 2">
    <name type="scientific">Melastoma candidum</name>
    <dbReference type="NCBI Taxonomy" id="119954"/>
    <lineage>
        <taxon>Eukaryota</taxon>
        <taxon>Viridiplantae</taxon>
        <taxon>Streptophyta</taxon>
        <taxon>Embryophyta</taxon>
        <taxon>Tracheophyta</taxon>
        <taxon>Spermatophyta</taxon>
        <taxon>Magnoliopsida</taxon>
        <taxon>eudicotyledons</taxon>
        <taxon>Gunneridae</taxon>
        <taxon>Pentapetalae</taxon>
        <taxon>rosids</taxon>
        <taxon>malvids</taxon>
        <taxon>Myrtales</taxon>
        <taxon>Melastomataceae</taxon>
        <taxon>Melastomatoideae</taxon>
        <taxon>Melastomateae</taxon>
        <taxon>Melastoma</taxon>
    </lineage>
</organism>
<keyword evidence="2" id="KW-1185">Reference proteome</keyword>
<reference evidence="2" key="1">
    <citation type="journal article" date="2023" name="Front. Plant Sci.">
        <title>Chromosomal-level genome assembly of Melastoma candidum provides insights into trichome evolution.</title>
        <authorList>
            <person name="Zhong Y."/>
            <person name="Wu W."/>
            <person name="Sun C."/>
            <person name="Zou P."/>
            <person name="Liu Y."/>
            <person name="Dai S."/>
            <person name="Zhou R."/>
        </authorList>
    </citation>
    <scope>NUCLEOTIDE SEQUENCE [LARGE SCALE GENOMIC DNA]</scope>
</reference>
<sequence>MKPTTQVIMGATLVMAASIAIVLALVLILLAELYCSLLLRRSRRLQPPEQPVDAVPPPPSTAIVKVGGAPNPLGVLDAPRSLPLSSPSPVQKELLAITSRRDQNPTFTPQCQLGLLPALPSPALTSLSYAMDEHLVYISNPIYNDDGSREKPLHSPFETPDTSSSEVMAR</sequence>
<proteinExistence type="predicted"/>